<dbReference type="InterPro" id="IPR038892">
    <property type="entry name" value="SMCHD1"/>
</dbReference>
<evidence type="ECO:0000313" key="2">
    <source>
        <dbReference type="Proteomes" id="UP000759131"/>
    </source>
</evidence>
<sequence>MLNQRHAINAVKCHQIAIVNDLVVDYILDHLVVTEVFTERERQFILRRGEALGDVSDVSVRDRILRLQNETFVDMLLKKMETIDHTFTSFTYILFKDDNYPWIAKRLLSLRDEERRMEDMNNCLHDMDINGFNIKENYKLDIDDKKLIIKNIIIIGDIEESQMANRETKLEIFMASINWTEELLIELIIERSNRPKDLCIDFLMCNGIQELNEFRLKRQKYHQIVVKLQELGEDLTDLKEDFVIETILNGYKRSLIELKTQHMNRPIRGAVVAKAPQRNGVIGRIAHLAYVEDHQMAAYISWFLRYHMTCIVTKTTESAETLTDTLCVIKQTLPLDSIPEHGLHSPQLPSNPSISVVFAKN</sequence>
<dbReference type="PANTHER" id="PTHR22640:SF2">
    <property type="entry name" value="STRUCTURAL MAINTENANCE OF CHROMOSOMES FLEXIBLE HINGE DOMAIN-CONTAINING PROTEIN 1"/>
    <property type="match status" value="1"/>
</dbReference>
<accession>A0A7R9QBM5</accession>
<evidence type="ECO:0008006" key="3">
    <source>
        <dbReference type="Google" id="ProtNLM"/>
    </source>
</evidence>
<proteinExistence type="predicted"/>
<dbReference type="InterPro" id="IPR011029">
    <property type="entry name" value="DEATH-like_dom_sf"/>
</dbReference>
<dbReference type="Gene3D" id="1.10.533.10">
    <property type="entry name" value="Death Domain, Fas"/>
    <property type="match status" value="1"/>
</dbReference>
<dbReference type="PANTHER" id="PTHR22640">
    <property type="entry name" value="STRUCTURAL MAINTENANCE OF CHROMOSOMES FLEXIBLE HINGE DOMAIN-CONTAINING PROTEIN 1"/>
    <property type="match status" value="1"/>
</dbReference>
<name>A0A7R9QBM5_9ACAR</name>
<protein>
    <recommendedName>
        <fullName evidence="3">CARD domain-containing protein</fullName>
    </recommendedName>
</protein>
<dbReference type="EMBL" id="CAJPIZ010021321">
    <property type="protein sequence ID" value="CAG2117587.1"/>
    <property type="molecule type" value="Genomic_DNA"/>
</dbReference>
<organism evidence="1">
    <name type="scientific">Medioppia subpectinata</name>
    <dbReference type="NCBI Taxonomy" id="1979941"/>
    <lineage>
        <taxon>Eukaryota</taxon>
        <taxon>Metazoa</taxon>
        <taxon>Ecdysozoa</taxon>
        <taxon>Arthropoda</taxon>
        <taxon>Chelicerata</taxon>
        <taxon>Arachnida</taxon>
        <taxon>Acari</taxon>
        <taxon>Acariformes</taxon>
        <taxon>Sarcoptiformes</taxon>
        <taxon>Oribatida</taxon>
        <taxon>Brachypylina</taxon>
        <taxon>Oppioidea</taxon>
        <taxon>Oppiidae</taxon>
        <taxon>Medioppia</taxon>
    </lineage>
</organism>
<dbReference type="AlphaFoldDB" id="A0A7R9QBM5"/>
<dbReference type="EMBL" id="OC875896">
    <property type="protein sequence ID" value="CAD7638790.1"/>
    <property type="molecule type" value="Genomic_DNA"/>
</dbReference>
<dbReference type="CDD" id="cd01671">
    <property type="entry name" value="CARD"/>
    <property type="match status" value="1"/>
</dbReference>
<feature type="non-terminal residue" evidence="1">
    <location>
        <position position="361"/>
    </location>
</feature>
<reference evidence="1" key="1">
    <citation type="submission" date="2020-11" db="EMBL/GenBank/DDBJ databases">
        <authorList>
            <person name="Tran Van P."/>
        </authorList>
    </citation>
    <scope>NUCLEOTIDE SEQUENCE</scope>
</reference>
<keyword evidence="2" id="KW-1185">Reference proteome</keyword>
<evidence type="ECO:0000313" key="1">
    <source>
        <dbReference type="EMBL" id="CAD7638790.1"/>
    </source>
</evidence>
<dbReference type="GO" id="GO:0006302">
    <property type="term" value="P:double-strand break repair"/>
    <property type="evidence" value="ECO:0007669"/>
    <property type="project" value="InterPro"/>
</dbReference>
<dbReference type="Proteomes" id="UP000759131">
    <property type="component" value="Unassembled WGS sequence"/>
</dbReference>
<dbReference type="OrthoDB" id="6528126at2759"/>
<gene>
    <name evidence="1" type="ORF">OSB1V03_LOCUS17540</name>
</gene>